<sequence>MGKKNCFVSLFEEKDFLEASKFIIEEKEHCHDGYLFFPEQYEGKNFPEYYRAINMRTNHFHEAEVYLNVIDKVTKERIGVVGIYICPNNYVVYITTMVLQNKGYLEVALAQLNAQLKAQSVEYVKVKFTDQSENIAHTWQENGFERECVIRAEGIKKSDFWIYSKKL</sequence>
<name>A0A174ZK00_9FIRM</name>
<proteinExistence type="predicted"/>
<dbReference type="SUPFAM" id="SSF55729">
    <property type="entry name" value="Acyl-CoA N-acyltransferases (Nat)"/>
    <property type="match status" value="1"/>
</dbReference>
<dbReference type="OrthoDB" id="9869127at2"/>
<reference evidence="1 2" key="1">
    <citation type="submission" date="2015-09" db="EMBL/GenBank/DDBJ databases">
        <authorList>
            <consortium name="Pathogen Informatics"/>
        </authorList>
    </citation>
    <scope>NUCLEOTIDE SEQUENCE [LARGE SCALE GENOMIC DNA]</scope>
    <source>
        <strain evidence="1 2">2789STDY5834889</strain>
    </source>
</reference>
<dbReference type="Proteomes" id="UP000078383">
    <property type="component" value="Unassembled WGS sequence"/>
</dbReference>
<organism evidence="1 2">
    <name type="scientific">[Ruminococcus] torques</name>
    <dbReference type="NCBI Taxonomy" id="33039"/>
    <lineage>
        <taxon>Bacteria</taxon>
        <taxon>Bacillati</taxon>
        <taxon>Bacillota</taxon>
        <taxon>Clostridia</taxon>
        <taxon>Lachnospirales</taxon>
        <taxon>Lachnospiraceae</taxon>
        <taxon>Mediterraneibacter</taxon>
    </lineage>
</organism>
<protein>
    <recommendedName>
        <fullName evidence="3">N-acetyltransferase domain-containing protein</fullName>
    </recommendedName>
</protein>
<evidence type="ECO:0000313" key="1">
    <source>
        <dbReference type="EMBL" id="CUQ87763.1"/>
    </source>
</evidence>
<gene>
    <name evidence="1" type="ORF">ERS852502_01628</name>
</gene>
<evidence type="ECO:0008006" key="3">
    <source>
        <dbReference type="Google" id="ProtNLM"/>
    </source>
</evidence>
<dbReference type="Gene3D" id="3.40.630.30">
    <property type="match status" value="1"/>
</dbReference>
<evidence type="ECO:0000313" key="2">
    <source>
        <dbReference type="Proteomes" id="UP000078383"/>
    </source>
</evidence>
<dbReference type="InterPro" id="IPR016181">
    <property type="entry name" value="Acyl_CoA_acyltransferase"/>
</dbReference>
<dbReference type="AlphaFoldDB" id="A0A174ZK00"/>
<dbReference type="RefSeq" id="WP_055172401.1">
    <property type="nucleotide sequence ID" value="NZ_CZBX01000007.1"/>
</dbReference>
<dbReference type="EMBL" id="CZBX01000007">
    <property type="protein sequence ID" value="CUQ87763.1"/>
    <property type="molecule type" value="Genomic_DNA"/>
</dbReference>
<accession>A0A174ZK00</accession>